<reference evidence="1" key="1">
    <citation type="submission" date="2014-05" db="EMBL/GenBank/DDBJ databases">
        <title>The transcriptome of the halophilic microalga Tetraselmis sp. GSL018 isolated from the Great Salt Lake, Utah.</title>
        <authorList>
            <person name="Jinkerson R.E."/>
            <person name="D'Adamo S."/>
            <person name="Posewitz M.C."/>
        </authorList>
    </citation>
    <scope>NUCLEOTIDE SEQUENCE</scope>
    <source>
        <strain evidence="1">GSL018</strain>
    </source>
</reference>
<dbReference type="EMBL" id="GBEZ01027694">
    <property type="protein sequence ID" value="JAC59647.1"/>
    <property type="molecule type" value="Transcribed_RNA"/>
</dbReference>
<organism evidence="1">
    <name type="scientific">Tetraselmis sp. GSL018</name>
    <dbReference type="NCBI Taxonomy" id="582737"/>
    <lineage>
        <taxon>Eukaryota</taxon>
        <taxon>Viridiplantae</taxon>
        <taxon>Chlorophyta</taxon>
        <taxon>core chlorophytes</taxon>
        <taxon>Chlorodendrophyceae</taxon>
        <taxon>Chlorodendrales</taxon>
        <taxon>Chlorodendraceae</taxon>
        <taxon>Tetraselmis</taxon>
    </lineage>
</organism>
<gene>
    <name evidence="1" type="ORF">TSPGSL018_30922</name>
</gene>
<accession>A0A061QGV3</accession>
<feature type="non-terminal residue" evidence="1">
    <location>
        <position position="1"/>
    </location>
</feature>
<dbReference type="AlphaFoldDB" id="A0A061QGV3"/>
<name>A0A061QGV3_9CHLO</name>
<sequence>LGFPWATTAGKQFSHEGLIAPHPLPLSPASVLGPGSILLGSPQICEGTLWNLWVGRLRATFQGICKESICREDSRTWTPFSRRTGRGPVRAVKNGFCP</sequence>
<feature type="non-terminal residue" evidence="1">
    <location>
        <position position="98"/>
    </location>
</feature>
<protein>
    <submittedName>
        <fullName evidence="1">Uncharacterized protein</fullName>
    </submittedName>
</protein>
<proteinExistence type="predicted"/>
<evidence type="ECO:0000313" key="1">
    <source>
        <dbReference type="EMBL" id="JAC59647.1"/>
    </source>
</evidence>